<dbReference type="CDD" id="cd05402">
    <property type="entry name" value="NT_PAP_TUTase"/>
    <property type="match status" value="1"/>
</dbReference>
<comment type="caution">
    <text evidence="13">The sequence shown here is derived from an EMBL/GenBank/DDBJ whole genome shotgun (WGS) entry which is preliminary data.</text>
</comment>
<feature type="compositionally biased region" description="Polar residues" evidence="10">
    <location>
        <begin position="17"/>
        <end position="26"/>
    </location>
</feature>
<proteinExistence type="inferred from homology"/>
<evidence type="ECO:0000256" key="9">
    <source>
        <dbReference type="ARBA" id="ARBA00022842"/>
    </source>
</evidence>
<evidence type="ECO:0000256" key="3">
    <source>
        <dbReference type="ARBA" id="ARBA00004496"/>
    </source>
</evidence>
<dbReference type="EC" id="2.7.7.19" evidence="5"/>
<evidence type="ECO:0000256" key="6">
    <source>
        <dbReference type="ARBA" id="ARBA00022490"/>
    </source>
</evidence>
<dbReference type="InterPro" id="IPR043519">
    <property type="entry name" value="NT_sf"/>
</dbReference>
<dbReference type="PANTHER" id="PTHR12271:SF40">
    <property type="entry name" value="POLY(A) RNA POLYMERASE GLD2"/>
    <property type="match status" value="1"/>
</dbReference>
<dbReference type="Pfam" id="PF22600">
    <property type="entry name" value="MTPAP-like_central"/>
    <property type="match status" value="1"/>
</dbReference>
<dbReference type="InParanoid" id="A0A1Y1Z8H4"/>
<keyword evidence="6" id="KW-0963">Cytoplasm</keyword>
<evidence type="ECO:0000256" key="8">
    <source>
        <dbReference type="ARBA" id="ARBA00022723"/>
    </source>
</evidence>
<name>A0A1Y1Z8H4_9FUNG</name>
<dbReference type="GO" id="GO:0005737">
    <property type="term" value="C:cytoplasm"/>
    <property type="evidence" value="ECO:0007669"/>
    <property type="project" value="UniProtKB-SubCell"/>
</dbReference>
<comment type="subcellular location">
    <subcellularLocation>
        <location evidence="3">Cytoplasm</location>
    </subcellularLocation>
</comment>
<evidence type="ECO:0000256" key="2">
    <source>
        <dbReference type="ARBA" id="ARBA00001946"/>
    </source>
</evidence>
<dbReference type="Pfam" id="PF03828">
    <property type="entry name" value="PAP_assoc"/>
    <property type="match status" value="1"/>
</dbReference>
<dbReference type="GO" id="GO:0031123">
    <property type="term" value="P:RNA 3'-end processing"/>
    <property type="evidence" value="ECO:0007669"/>
    <property type="project" value="TreeGrafter"/>
</dbReference>
<evidence type="ECO:0000256" key="10">
    <source>
        <dbReference type="SAM" id="MobiDB-lite"/>
    </source>
</evidence>
<feature type="compositionally biased region" description="Basic residues" evidence="10">
    <location>
        <begin position="56"/>
        <end position="65"/>
    </location>
</feature>
<dbReference type="Proteomes" id="UP000193498">
    <property type="component" value="Unassembled WGS sequence"/>
</dbReference>
<organism evidence="13 14">
    <name type="scientific">Basidiobolus meristosporus CBS 931.73</name>
    <dbReference type="NCBI Taxonomy" id="1314790"/>
    <lineage>
        <taxon>Eukaryota</taxon>
        <taxon>Fungi</taxon>
        <taxon>Fungi incertae sedis</taxon>
        <taxon>Zoopagomycota</taxon>
        <taxon>Entomophthoromycotina</taxon>
        <taxon>Basidiobolomycetes</taxon>
        <taxon>Basidiobolales</taxon>
        <taxon>Basidiobolaceae</taxon>
        <taxon>Basidiobolus</taxon>
    </lineage>
</organism>
<dbReference type="InterPro" id="IPR002058">
    <property type="entry name" value="PAP_assoc"/>
</dbReference>
<evidence type="ECO:0000256" key="7">
    <source>
        <dbReference type="ARBA" id="ARBA00022679"/>
    </source>
</evidence>
<keyword evidence="7" id="KW-0808">Transferase</keyword>
<dbReference type="SUPFAM" id="SSF81631">
    <property type="entry name" value="PAP/OAS1 substrate-binding domain"/>
    <property type="match status" value="1"/>
</dbReference>
<keyword evidence="9" id="KW-0460">Magnesium</keyword>
<comment type="cofactor">
    <cofactor evidence="1">
        <name>Mn(2+)</name>
        <dbReference type="ChEBI" id="CHEBI:29035"/>
    </cofactor>
</comment>
<evidence type="ECO:0000313" key="14">
    <source>
        <dbReference type="Proteomes" id="UP000193498"/>
    </source>
</evidence>
<sequence length="467" mass="53257">MSLETDRIVSEFKDLAISQTSETNQPVPDVKVSSVEDSQHHSKAHPPKNENGNNQGHRHGKKPFHRGSTFGEQGKSDRSYGARSFHPNRGTGQYEGKRVLDKSDPRYLKARARFISVLTEQVSELYLKLTPSVEEVSRREQLYFRIHSICEELFPDAQLFQFGSTANGFGLKNADVDFCLCTAENSSLTAVAFVEQLGSVLKERGMENVMLLTRTRIPIIKLKDPVSELNCDIGFNNRLAVYNTRLLRMYAEVDSRVKEIVAIVKHWAKSRQINEPYLGTLSSYAYVLMIIFVLQQRGVLPCLQQICEGEKKEVLVDNYDAYFFDNITDLPKYWKSQNNESLGELLYEFFRFYASDFSYYGSVVSVRTGQVMSKEEKGWTAEATRESGASHVQDRYWVCIEDPFEVTHNLGRPVNKNSLYTIRGEFMRAANILGGTRTSTILERLCQVYVPEEEPPRAPPAPHERSN</sequence>
<reference evidence="13 14" key="1">
    <citation type="submission" date="2016-07" db="EMBL/GenBank/DDBJ databases">
        <title>Pervasive Adenine N6-methylation of Active Genes in Fungi.</title>
        <authorList>
            <consortium name="DOE Joint Genome Institute"/>
            <person name="Mondo S.J."/>
            <person name="Dannebaum R.O."/>
            <person name="Kuo R.C."/>
            <person name="Labutti K."/>
            <person name="Haridas S."/>
            <person name="Kuo A."/>
            <person name="Salamov A."/>
            <person name="Ahrendt S.R."/>
            <person name="Lipzen A."/>
            <person name="Sullivan W."/>
            <person name="Andreopoulos W.B."/>
            <person name="Clum A."/>
            <person name="Lindquist E."/>
            <person name="Daum C."/>
            <person name="Ramamoorthy G.K."/>
            <person name="Gryganskyi A."/>
            <person name="Culley D."/>
            <person name="Magnuson J.K."/>
            <person name="James T.Y."/>
            <person name="O'Malley M.A."/>
            <person name="Stajich J.E."/>
            <person name="Spatafora J.W."/>
            <person name="Visel A."/>
            <person name="Grigoriev I.V."/>
        </authorList>
    </citation>
    <scope>NUCLEOTIDE SEQUENCE [LARGE SCALE GENOMIC DNA]</scope>
    <source>
        <strain evidence="13 14">CBS 931.73</strain>
    </source>
</reference>
<dbReference type="GO" id="GO:1990817">
    <property type="term" value="F:poly(A) RNA polymerase activity"/>
    <property type="evidence" value="ECO:0007669"/>
    <property type="project" value="UniProtKB-EC"/>
</dbReference>
<gene>
    <name evidence="13" type="ORF">K493DRAFT_203158</name>
</gene>
<comment type="similarity">
    <text evidence="4">Belongs to the DNA polymerase type-B-like family.</text>
</comment>
<dbReference type="Gene3D" id="1.10.1410.10">
    <property type="match status" value="1"/>
</dbReference>
<evidence type="ECO:0000259" key="12">
    <source>
        <dbReference type="Pfam" id="PF22600"/>
    </source>
</evidence>
<dbReference type="GO" id="GO:0010605">
    <property type="term" value="P:negative regulation of macromolecule metabolic process"/>
    <property type="evidence" value="ECO:0007669"/>
    <property type="project" value="UniProtKB-ARBA"/>
</dbReference>
<dbReference type="GO" id="GO:0046872">
    <property type="term" value="F:metal ion binding"/>
    <property type="evidence" value="ECO:0007669"/>
    <property type="project" value="UniProtKB-KW"/>
</dbReference>
<feature type="compositionally biased region" description="Basic and acidic residues" evidence="10">
    <location>
        <begin position="1"/>
        <end position="14"/>
    </location>
</feature>
<dbReference type="PANTHER" id="PTHR12271">
    <property type="entry name" value="POLY A POLYMERASE CID PAP -RELATED"/>
    <property type="match status" value="1"/>
</dbReference>
<keyword evidence="8" id="KW-0479">Metal-binding</keyword>
<evidence type="ECO:0000256" key="5">
    <source>
        <dbReference type="ARBA" id="ARBA00012388"/>
    </source>
</evidence>
<evidence type="ECO:0000256" key="1">
    <source>
        <dbReference type="ARBA" id="ARBA00001936"/>
    </source>
</evidence>
<keyword evidence="14" id="KW-1185">Reference proteome</keyword>
<dbReference type="InterPro" id="IPR054708">
    <property type="entry name" value="MTPAP-like_central"/>
</dbReference>
<dbReference type="Gene3D" id="3.30.460.10">
    <property type="entry name" value="Beta Polymerase, domain 2"/>
    <property type="match status" value="1"/>
</dbReference>
<evidence type="ECO:0000313" key="13">
    <source>
        <dbReference type="EMBL" id="ORY06553.1"/>
    </source>
</evidence>
<feature type="region of interest" description="Disordered" evidence="10">
    <location>
        <begin position="1"/>
        <end position="96"/>
    </location>
</feature>
<accession>A0A1Y1Z8H4</accession>
<comment type="cofactor">
    <cofactor evidence="2">
        <name>Mg(2+)</name>
        <dbReference type="ChEBI" id="CHEBI:18420"/>
    </cofactor>
</comment>
<dbReference type="AlphaFoldDB" id="A0A1Y1Z8H4"/>
<feature type="domain" description="PAP-associated" evidence="11">
    <location>
        <begin position="341"/>
        <end position="408"/>
    </location>
</feature>
<dbReference type="SUPFAM" id="SSF81301">
    <property type="entry name" value="Nucleotidyltransferase"/>
    <property type="match status" value="1"/>
</dbReference>
<protein>
    <recommendedName>
        <fullName evidence="5">polynucleotide adenylyltransferase</fullName>
        <ecNumber evidence="5">2.7.7.19</ecNumber>
    </recommendedName>
</protein>
<evidence type="ECO:0000259" key="11">
    <source>
        <dbReference type="Pfam" id="PF03828"/>
    </source>
</evidence>
<feature type="domain" description="Poly(A) RNA polymerase mitochondrial-like central palm" evidence="12">
    <location>
        <begin position="118"/>
        <end position="251"/>
    </location>
</feature>
<evidence type="ECO:0000256" key="4">
    <source>
        <dbReference type="ARBA" id="ARBA00008593"/>
    </source>
</evidence>
<dbReference type="STRING" id="1314790.A0A1Y1Z8H4"/>
<dbReference type="EMBL" id="MCFE01000015">
    <property type="protein sequence ID" value="ORY06553.1"/>
    <property type="molecule type" value="Genomic_DNA"/>
</dbReference>
<dbReference type="OrthoDB" id="407432at2759"/>
<dbReference type="FunCoup" id="A0A1Y1Z8H4">
    <property type="interactions" value="197"/>
</dbReference>